<feature type="chain" id="PRO_5047003636" evidence="2">
    <location>
        <begin position="20"/>
        <end position="163"/>
    </location>
</feature>
<proteinExistence type="predicted"/>
<dbReference type="RefSeq" id="XP_006812301.1">
    <property type="nucleotide sequence ID" value="XM_006812238.1"/>
</dbReference>
<reference evidence="4" key="1">
    <citation type="submission" date="2025-08" db="UniProtKB">
        <authorList>
            <consortium name="RefSeq"/>
        </authorList>
    </citation>
    <scope>IDENTIFICATION</scope>
    <source>
        <tissue evidence="4">Testes</tissue>
    </source>
</reference>
<keyword evidence="2" id="KW-0732">Signal</keyword>
<feature type="signal peptide" evidence="2">
    <location>
        <begin position="1"/>
        <end position="19"/>
    </location>
</feature>
<sequence>MAYYIVCLSLLAILQCLTAERNFLKKVRDTRDWENEVLSSSYEPPPPSELPYSSSTQDSDEFESSFEGSGGRPFIQPSKVICKCNPPCYDQDTCTVYGSCYISYGGSYNYLLGCLGEQSTKNMCNNQYIQDISCCTGDYFCGQCRGSGCTNLVQISDEDSDDD</sequence>
<gene>
    <name evidence="4" type="primary">LOC100371811</name>
</gene>
<protein>
    <submittedName>
        <fullName evidence="4">Uncharacterized protein LOC100371811</fullName>
    </submittedName>
</protein>
<accession>A0ABM0LX10</accession>
<organism evidence="3 4">
    <name type="scientific">Saccoglossus kowalevskii</name>
    <name type="common">Acorn worm</name>
    <dbReference type="NCBI Taxonomy" id="10224"/>
    <lineage>
        <taxon>Eukaryota</taxon>
        <taxon>Metazoa</taxon>
        <taxon>Hemichordata</taxon>
        <taxon>Enteropneusta</taxon>
        <taxon>Harrimaniidae</taxon>
        <taxon>Saccoglossus</taxon>
    </lineage>
</organism>
<evidence type="ECO:0000256" key="1">
    <source>
        <dbReference type="SAM" id="MobiDB-lite"/>
    </source>
</evidence>
<evidence type="ECO:0000313" key="3">
    <source>
        <dbReference type="Proteomes" id="UP000694865"/>
    </source>
</evidence>
<evidence type="ECO:0000256" key="2">
    <source>
        <dbReference type="SAM" id="SignalP"/>
    </source>
</evidence>
<dbReference type="Proteomes" id="UP000694865">
    <property type="component" value="Unplaced"/>
</dbReference>
<evidence type="ECO:0000313" key="4">
    <source>
        <dbReference type="RefSeq" id="XP_006812301.1"/>
    </source>
</evidence>
<name>A0ABM0LX10_SACKO</name>
<feature type="region of interest" description="Disordered" evidence="1">
    <location>
        <begin position="36"/>
        <end position="71"/>
    </location>
</feature>
<dbReference type="GeneID" id="100371811"/>
<keyword evidence="3" id="KW-1185">Reference proteome</keyword>